<evidence type="ECO:0000256" key="1">
    <source>
        <dbReference type="SAM" id="MobiDB-lite"/>
    </source>
</evidence>
<dbReference type="OrthoDB" id="641149at2759"/>
<keyword evidence="4" id="KW-1185">Reference proteome</keyword>
<feature type="compositionally biased region" description="Low complexity" evidence="1">
    <location>
        <begin position="47"/>
        <end position="58"/>
    </location>
</feature>
<gene>
    <name evidence="2" type="ORF">C1SCF055_LOCUS8878</name>
</gene>
<organism evidence="2">
    <name type="scientific">Cladocopium goreaui</name>
    <dbReference type="NCBI Taxonomy" id="2562237"/>
    <lineage>
        <taxon>Eukaryota</taxon>
        <taxon>Sar</taxon>
        <taxon>Alveolata</taxon>
        <taxon>Dinophyceae</taxon>
        <taxon>Suessiales</taxon>
        <taxon>Symbiodiniaceae</taxon>
        <taxon>Cladocopium</taxon>
    </lineage>
</organism>
<name>A0A9P1FKX7_9DINO</name>
<feature type="compositionally biased region" description="Low complexity" evidence="1">
    <location>
        <begin position="424"/>
        <end position="443"/>
    </location>
</feature>
<evidence type="ECO:0000313" key="3">
    <source>
        <dbReference type="EMBL" id="CAL4768361.1"/>
    </source>
</evidence>
<reference evidence="3 4" key="2">
    <citation type="submission" date="2024-05" db="EMBL/GenBank/DDBJ databases">
        <authorList>
            <person name="Chen Y."/>
            <person name="Shah S."/>
            <person name="Dougan E. K."/>
            <person name="Thang M."/>
            <person name="Chan C."/>
        </authorList>
    </citation>
    <scope>NUCLEOTIDE SEQUENCE [LARGE SCALE GENOMIC DNA]</scope>
</reference>
<dbReference type="EMBL" id="CAMXCT020000606">
    <property type="protein sequence ID" value="CAL1134424.1"/>
    <property type="molecule type" value="Genomic_DNA"/>
</dbReference>
<accession>A0A9P1FKX7</accession>
<evidence type="ECO:0000313" key="2">
    <source>
        <dbReference type="EMBL" id="CAI3981049.1"/>
    </source>
</evidence>
<feature type="compositionally biased region" description="Polar residues" evidence="1">
    <location>
        <begin position="710"/>
        <end position="722"/>
    </location>
</feature>
<dbReference type="EMBL" id="CAMXCT030000606">
    <property type="protein sequence ID" value="CAL4768361.1"/>
    <property type="molecule type" value="Genomic_DNA"/>
</dbReference>
<proteinExistence type="predicted"/>
<dbReference type="EMBL" id="CAMXCT010000606">
    <property type="protein sequence ID" value="CAI3981049.1"/>
    <property type="molecule type" value="Genomic_DNA"/>
</dbReference>
<reference evidence="2" key="1">
    <citation type="submission" date="2022-10" db="EMBL/GenBank/DDBJ databases">
        <authorList>
            <person name="Chen Y."/>
            <person name="Dougan E. K."/>
            <person name="Chan C."/>
            <person name="Rhodes N."/>
            <person name="Thang M."/>
        </authorList>
    </citation>
    <scope>NUCLEOTIDE SEQUENCE</scope>
</reference>
<feature type="compositionally biased region" description="Basic residues" evidence="1">
    <location>
        <begin position="347"/>
        <end position="356"/>
    </location>
</feature>
<dbReference type="Proteomes" id="UP001152797">
    <property type="component" value="Unassembled WGS sequence"/>
</dbReference>
<feature type="compositionally biased region" description="Basic and acidic residues" evidence="1">
    <location>
        <begin position="154"/>
        <end position="163"/>
    </location>
</feature>
<feature type="region of interest" description="Disordered" evidence="1">
    <location>
        <begin position="336"/>
        <end position="448"/>
    </location>
</feature>
<feature type="region of interest" description="Disordered" evidence="1">
    <location>
        <begin position="593"/>
        <end position="644"/>
    </location>
</feature>
<comment type="caution">
    <text evidence="2">The sequence shown here is derived from an EMBL/GenBank/DDBJ whole genome shotgun (WGS) entry which is preliminary data.</text>
</comment>
<dbReference type="InterPro" id="IPR029063">
    <property type="entry name" value="SAM-dependent_MTases_sf"/>
</dbReference>
<feature type="compositionally biased region" description="Basic and acidic residues" evidence="1">
    <location>
        <begin position="593"/>
        <end position="604"/>
    </location>
</feature>
<feature type="region of interest" description="Disordered" evidence="1">
    <location>
        <begin position="2809"/>
        <end position="2832"/>
    </location>
</feature>
<feature type="compositionally biased region" description="Basic and acidic residues" evidence="1">
    <location>
        <begin position="76"/>
        <end position="112"/>
    </location>
</feature>
<feature type="compositionally biased region" description="Basic and acidic residues" evidence="1">
    <location>
        <begin position="336"/>
        <end position="346"/>
    </location>
</feature>
<feature type="region of interest" description="Disordered" evidence="1">
    <location>
        <begin position="700"/>
        <end position="722"/>
    </location>
</feature>
<dbReference type="SUPFAM" id="SSF53335">
    <property type="entry name" value="S-adenosyl-L-methionine-dependent methyltransferases"/>
    <property type="match status" value="1"/>
</dbReference>
<sequence>MTVEYQCDLGYSGRPLGDLADLRDELGRRGAPASLTQANEPRPAPKAATGETGGDATTSSPKKAEPEPAGATAKGKPCEPPKELHPDRPEEVKKEAPAELEERPPAEPEGRPPAEPASSSRGVEEAAVDAGPEGLHPERGEAPGLPEVAIETAENAKEEERQAPLKGEMPPKRALRRPAARVRGIRRPAALAAAEVERAADEQGRALHSLTLQELQGLGAVYLSDARYYGRLVQVAGRMNGTRLEEGQMFAELAVTGTKDDELLRVLSGTPDKLLSIHLCPEDCAGSLTDPLLIHGRTVQQVDLKRLPWLTNLVAVEPVPEREPDDMAKLRELQDKARADAEVDKKKAAKKEKKKRRGDEAGAGEGRGLRPPKRQQGDLETGQKALEDVYSSTGLDPDPVRRKKVLKRAKRLGKSKKKKKKKSSSSTEGAESTSSSSTSTTSGGESGLFGEDTKLAKIWKRCPGALTAGGVREARQGLLNQTGTLWNVHQVEVPAIFTQYCRQQVVQPHAISPAMSQELMTLAHAVDYLLMGKIAGAADILCQRIKSLEAVAKGSHWSTGRQLELVRHDQYSIAEGSEALGAARRAREEERLKNLLSKEAKAEEPSSGGEMTPRMPGGSSEERREAGLPRAEPSSRPQKRALADAEVMAMASPDEDAAAGVVTMGGDNAGSEWRSGDDCITLGDVEALIEQAQHDAEAAQGMAPSVAGGASQTTSLNSTKASQGSLSGVQAHSQNLRGAVQRAIDAFFSGPEAVCKVGDVGPLLWDVLMLLEENGCCRPRTKAGGRDIFPLPVSGHPIVAAQGSEFLRVVAACLNSMHGVQNSDRGRPSSIRAMKRLRSILETSSILREPLVKVDFSTLFTVKGVDYRGEEIRLARKVVWESIEASLPAHVGEFDLRDFCEGGVLHYVAHFENYLLPVSDQLIGKPPRVFVDDDSWESLARGLLDRGICVRRKLSELHHVGLSPLVNGLFSVSKEEFQGPIELCRLIMNLKPLNQLTRPLEGDTCTLPMVTQMAALYLDDGELLSTSSEDLRCYFYLFAIPEAWYKYLGFGKVLPSRMIPVEERSEEWVLCSRVLPMGFLNSVAIAQHIHRNVVRKCLGSLYPPVGAEGELRRDRAFSQKGELFRVYLDNFDELRKLDKRTYELVSGTPSANVVALREAYQKAGLPTHPKKSVQQKAAAEVQGAWIDGDLGTMSAKPSKVAKYVALTLEALRLGKASQKELQVIGGGLVYIAMFKRPLLAALNQIWQAIVSLEGAPRGQRFPLRREVMAELVRFLGLVPLAVMDFRQGFDSVVTASDASMTGGGFCMSHGLTPYGVCAALSSVRGDIPEQHDFCQVLSIGLFDGIAALRVALDVLQAPVAGHISVESNDKARRVMEANFPDALVVDDVQSVDDAMVLEWSLKFSNAGLVLVGAGPPCQGVSGLNADRKGALRDMRSCLFTHVPRITALCKKHFPWAQVKALAENVASMDFKDCQVMNEAYDMEPWFIDAAGIGLAHRPRLYWVDWELRNSEGALLVWGSDGRLPVQGEVQLSSHVEASAFLEPGGTLMGDKLPTFTTSRPSPVPMRKPAGLKSCQAHEVDRWRQDRHRFPPYQYKDANCIWHRGEARPPNVREREAILGFPIGYTSQCLRKAEQGTLEHEDCRLSLLGNSWNVVVVAWLVSQLLAPLGLIEPIALAELVGRLTPGKGGSLPALLTRPPFGHTTTTLPLSTVLVQKLAGLTSLKGEDIMIQSGTEIPVRYHRLRASIPGSLWRWRIVSGWQWTGSPEHINVLEARACLTTLKWRAAQLKQQDTRFVHLVDSLVVLHCLTRGRITGKLLQLSGTGLTLPKQRDTMDGLVSDYIEFLWSEGEGRAEASNVLAALQDADPKLKGCLPGCWRLLCTWNANEVPQRAPPLSESVLTAMVDWAVMHEHYEFGLSLLVAFHGLLRTGELLGIQAWQVNITGSFSPAVISLGLTKSGKSATCGPDGQWQFMGDERCEHSFAMARSYPMDWSLLDQGFESYSIMDAKLISQYPEASAASHFRPSVTAKARLTRDQVHIPELECLHVVPTIEHLIPRILPWDSDDEKALQLTALNGMDPTLDFGLNPRLTLSAVGQLASPLQVMWVMAAILTCLNELRYGKVDFSAETQLQAYMSWLVMKCNQVWPPTEDDARIAKFTSLLHCWKGVDHLSLEELMFPHRWTTKIDGHVTIAAILDLLFRENPLLLEKSLPDQEAADQQMQELETPWMEFPSPHLVSDSCPDLDAAFCTVIFDDDFHAPVKLNPLAGSTVQELLDAHAKLVGSNGHPLSPSHCLSVGEMIFVHLEQPVMQHVTSVSLTKSTETVQSTCLDPDVSPTAAWTQPIVEHSRKPSVYDIGECTIAQMSDQPEWLNAEPLKGLKGEQFFMLSTPHIVTPQQLWSVRNQFLKVQDRLAILQNQGTITSDDEIRFHLFALTQKYMEAQVHFSKDPVKNLVTIDPLIASAWLKDQAFSCEDWGKDHGFIHAQSLPVATVFKLGSHWVPVFMQPMGDQLNVFVWDADGIDHIPLNSVIERIGLAVGFVTVCTQRDRRMFFTSDLCGTLAIAYLHSMLLQVQLPASQAETEQRFLLYRGEFVKSFSSCDITRIHISKDLHALETNLDEFIAGTSSRLFQVALVRNHWIPILGVRTPNVVRLFVPCDSEQDIFAAIPKVSEVVLHRVADGPSQMLCGAHSIYVIAGLLGLLEINTCQETLESFHCQLKTDFLIGGSCFNLTGCVGFGPNGTLLKDLIPELAQHGVPPHLAESRANDAIRVIGSEQLLTAMKQRQPWRQLKTLGNQKKFKFVLPSELAQVVENKATQPGGKGKGKQSGKTQAPMDLDPGKLQLVDGIFRAHGRVIPQIHVKQIGPVSSGVILMTLAEAEPYLRTAQCVSSEPLALAILHRPDVFVTTALPHKLITVPCRCTVDKEPVLADATLVQIGQGIIEKHQGADLVELETLDVVTVKYLVYRDEIPCSWEEFCKAPIKFLVNAVPLLRRCQDAGCTCEMWHNPENLGIKEPILDVWRRQFLRIGFKPAPMEKADIFSVCLRVPSQILEGLLGVSGTAGAYGEPRTADGTEILSEYTVVWSPKMNVQELLHLKQTNPAIIGIARVGDRRGVRVHSAQASVIHKLLKPDTVYLPQGQRALFLVGPFPFGIDRHAIGKAMKQAGWECRPLQPSIPMPGKGSMWIVQAVEVPSNTIIPTSHGEVVITRHKPEPIGKTPVQAPVASAATLALCGAHADKTAMDQDPWTTKDPWGGFKPSTSAHTDNTESLQQLERRVQDAVLAKLPAPAMEDDMPERMSFLEGLWLEIGTFLQIAFQFLTCSTILVSVMSKKLLGKGTLDERYAMVWKHIEQRAVEATKIFESVALAVRDFEAQLKKSSRSYAKLRRERNPNMIFQDIKTQPDRGIDLLLRPREAVVQEVRTDDSALVLDRSLDIQPDHPVVCNGVPVDIIHAEDDCLWVEDLAQIQVGDSVTQLQRQGLEADIGQAFIDAWKEKWGRHADVPAERWKPILDFARAKLPQVSMTWPQLDPASLRETIAQKKTATSHGLDGVTLRDLKALPLNALQNFCDMFSWAEAFLVLGLNALQGRLRLSACSYAFKVRALKSAAWPKGLHAIPATTLSLSTFKQLRAGAMKGIGLSKIVEGVMLSKMSLRSLHMDSYKVLSELSSMRYCGPLNLHVLAHFMSHCGPTATRLCVDLGRNTNIHVRKVAAHQDISKVTCPEAQWIVRHNRLADREAVAANFRLDAIDRWFYSCCPFAFRRQSKAVDSLPFVFDIDGVDKVVLTSLD</sequence>
<protein>
    <submittedName>
        <fullName evidence="2">Uncharacterized protein</fullName>
    </submittedName>
</protein>
<evidence type="ECO:0000313" key="4">
    <source>
        <dbReference type="Proteomes" id="UP001152797"/>
    </source>
</evidence>
<feature type="region of interest" description="Disordered" evidence="1">
    <location>
        <begin position="1"/>
        <end position="181"/>
    </location>
</feature>
<feature type="compositionally biased region" description="Basic residues" evidence="1">
    <location>
        <begin position="401"/>
        <end position="423"/>
    </location>
</feature>
<dbReference type="Gene3D" id="3.40.50.150">
    <property type="entry name" value="Vaccinia Virus protein VP39"/>
    <property type="match status" value="1"/>
</dbReference>